<comment type="caution">
    <text evidence="2">The sequence shown here is derived from an EMBL/GenBank/DDBJ whole genome shotgun (WGS) entry which is preliminary data.</text>
</comment>
<dbReference type="Proteomes" id="UP000646738">
    <property type="component" value="Unassembled WGS sequence"/>
</dbReference>
<dbReference type="EMBL" id="BNEA01000002">
    <property type="protein sequence ID" value="GHI51963.1"/>
    <property type="molecule type" value="Genomic_DNA"/>
</dbReference>
<dbReference type="InterPro" id="IPR017853">
    <property type="entry name" value="GH"/>
</dbReference>
<feature type="region of interest" description="Disordered" evidence="1">
    <location>
        <begin position="71"/>
        <end position="146"/>
    </location>
</feature>
<keyword evidence="3" id="KW-1185">Reference proteome</keyword>
<evidence type="ECO:0000313" key="3">
    <source>
        <dbReference type="Proteomes" id="UP000646738"/>
    </source>
</evidence>
<reference evidence="3" key="1">
    <citation type="submission" date="2023-07" db="EMBL/GenBank/DDBJ databases">
        <title>Whole genome shotgun sequence of Streptomyces achromogenes subsp. rubradiris NBRC 14000.</title>
        <authorList>
            <person name="Komaki H."/>
            <person name="Tamura T."/>
        </authorList>
    </citation>
    <scope>NUCLEOTIDE SEQUENCE [LARGE SCALE GENOMIC DNA]</scope>
    <source>
        <strain evidence="3">NBRC 14000</strain>
    </source>
</reference>
<protein>
    <recommendedName>
        <fullName evidence="4">Alpha-amylase</fullName>
    </recommendedName>
</protein>
<name>A0ABQ3R7Y6_STRRR</name>
<accession>A0ABQ3R7Y6</accession>
<dbReference type="SUPFAM" id="SSF51445">
    <property type="entry name" value="(Trans)glycosidases"/>
    <property type="match status" value="1"/>
</dbReference>
<sequence length="146" mass="15149">MVFTAEKLAYLKNYGEGWGYLSGSAAGVFVDNHDTERNGSTLSYKSGANYTLANVFMLAWPYGAPDVNSGYEWSDADAGPPNGGRVDACGKAAGSASMPGRRSSPWSPSATRPGARRSRTGGTTATTGSPSGAPRDTWPSTTSRAA</sequence>
<dbReference type="Gene3D" id="3.20.20.80">
    <property type="entry name" value="Glycosidases"/>
    <property type="match status" value="1"/>
</dbReference>
<proteinExistence type="predicted"/>
<evidence type="ECO:0008006" key="4">
    <source>
        <dbReference type="Google" id="ProtNLM"/>
    </source>
</evidence>
<organism evidence="2 3">
    <name type="scientific">Streptomyces rubradiris</name>
    <name type="common">Streptomyces achromogenes subsp. rubradiris</name>
    <dbReference type="NCBI Taxonomy" id="285531"/>
    <lineage>
        <taxon>Bacteria</taxon>
        <taxon>Bacillati</taxon>
        <taxon>Actinomycetota</taxon>
        <taxon>Actinomycetes</taxon>
        <taxon>Kitasatosporales</taxon>
        <taxon>Streptomycetaceae</taxon>
        <taxon>Streptomyces</taxon>
    </lineage>
</organism>
<feature type="compositionally biased region" description="Low complexity" evidence="1">
    <location>
        <begin position="120"/>
        <end position="134"/>
    </location>
</feature>
<gene>
    <name evidence="2" type="ORF">Srubr_18090</name>
</gene>
<evidence type="ECO:0000256" key="1">
    <source>
        <dbReference type="SAM" id="MobiDB-lite"/>
    </source>
</evidence>
<evidence type="ECO:0000313" key="2">
    <source>
        <dbReference type="EMBL" id="GHI51963.1"/>
    </source>
</evidence>